<reference evidence="7 8" key="1">
    <citation type="submission" date="2021-08" db="EMBL/GenBank/DDBJ databases">
        <title>Comparative Genomics Analysis of the Genus Qipengyuania Reveals Extensive Genetic Diversity and Metabolic Versatility, Including the Description of Fifteen Novel Species.</title>
        <authorList>
            <person name="Liu Y."/>
        </authorList>
    </citation>
    <scope>NUCLEOTIDE SEQUENCE [LARGE SCALE GENOMIC DNA]</scope>
    <source>
        <strain evidence="7 8">1NDW3</strain>
    </source>
</reference>
<feature type="transmembrane region" description="Helical" evidence="6">
    <location>
        <begin position="317"/>
        <end position="341"/>
    </location>
</feature>
<proteinExistence type="predicted"/>
<feature type="transmembrane region" description="Helical" evidence="6">
    <location>
        <begin position="25"/>
        <end position="47"/>
    </location>
</feature>
<dbReference type="Gene3D" id="1.20.1740.10">
    <property type="entry name" value="Amino acid/polyamine transporter I"/>
    <property type="match status" value="1"/>
</dbReference>
<keyword evidence="2" id="KW-1003">Cell membrane</keyword>
<keyword evidence="4 6" id="KW-1133">Transmembrane helix</keyword>
<dbReference type="Proteomes" id="UP000824300">
    <property type="component" value="Chromosome"/>
</dbReference>
<evidence type="ECO:0000256" key="3">
    <source>
        <dbReference type="ARBA" id="ARBA00022692"/>
    </source>
</evidence>
<evidence type="ECO:0000256" key="5">
    <source>
        <dbReference type="ARBA" id="ARBA00023136"/>
    </source>
</evidence>
<name>A0ABX9A041_9SPHN</name>
<dbReference type="InterPro" id="IPR002293">
    <property type="entry name" value="AA/rel_permease1"/>
</dbReference>
<protein>
    <submittedName>
        <fullName evidence="7">APC family permease</fullName>
    </submittedName>
</protein>
<feature type="transmembrane region" description="Helical" evidence="6">
    <location>
        <begin position="135"/>
        <end position="154"/>
    </location>
</feature>
<evidence type="ECO:0000256" key="1">
    <source>
        <dbReference type="ARBA" id="ARBA00004651"/>
    </source>
</evidence>
<feature type="transmembrane region" description="Helical" evidence="6">
    <location>
        <begin position="294"/>
        <end position="311"/>
    </location>
</feature>
<feature type="transmembrane region" description="Helical" evidence="6">
    <location>
        <begin position="166"/>
        <end position="188"/>
    </location>
</feature>
<dbReference type="PANTHER" id="PTHR42770:SF7">
    <property type="entry name" value="MEMBRANE PROTEIN"/>
    <property type="match status" value="1"/>
</dbReference>
<dbReference type="InterPro" id="IPR050367">
    <property type="entry name" value="APC_superfamily"/>
</dbReference>
<feature type="transmembrane region" description="Helical" evidence="6">
    <location>
        <begin position="68"/>
        <end position="93"/>
    </location>
</feature>
<feature type="transmembrane region" description="Helical" evidence="6">
    <location>
        <begin position="200"/>
        <end position="220"/>
    </location>
</feature>
<evidence type="ECO:0000313" key="8">
    <source>
        <dbReference type="Proteomes" id="UP000824300"/>
    </source>
</evidence>
<organism evidence="7 8">
    <name type="scientific">Qipengyuania xiapuensis</name>
    <dbReference type="NCBI Taxonomy" id="2867236"/>
    <lineage>
        <taxon>Bacteria</taxon>
        <taxon>Pseudomonadati</taxon>
        <taxon>Pseudomonadota</taxon>
        <taxon>Alphaproteobacteria</taxon>
        <taxon>Sphingomonadales</taxon>
        <taxon>Erythrobacteraceae</taxon>
        <taxon>Qipengyuania</taxon>
    </lineage>
</organism>
<evidence type="ECO:0000313" key="7">
    <source>
        <dbReference type="EMBL" id="QZD93202.1"/>
    </source>
</evidence>
<evidence type="ECO:0000256" key="6">
    <source>
        <dbReference type="SAM" id="Phobius"/>
    </source>
</evidence>
<keyword evidence="8" id="KW-1185">Reference proteome</keyword>
<sequence>MVGSGIFALPALLFAAAGTFSPYALMLFACFYGCVMAVIAKLSTIFRQSGGAQLYAQHAFGPLAGFQAGWLALATNMIGASANFHVLMAYLAALFPVFADPFLKLAAIAVLIALFTAISISGTTRSVGAIKLGTILKLSPLLLLCIFGFAQNGFPTEVSLPVFSEFEAIALLLAFAFSGADVAIAAAGETKNPRQTLMRAIFLNLAGIAIFYALVMWAYIAIAPDPSNVDTPLAAAAEKVMGPAGILMISIAAIFSVATFQLNVFVAIPRIAYGMARRGLMPHPLAYVSPRFQTPVGAIAFYGAVVAILALSGTFTLLATLMVSVEQILFTSSIAALIVMWRRNDAGLRESMDARWLVIIPIAILFVVWLFSQVPWSTVIPTLAFVAVGFVFYAISRRSAVAQDGIELPEGRA</sequence>
<comment type="subcellular location">
    <subcellularLocation>
        <location evidence="1">Cell membrane</location>
        <topology evidence="1">Multi-pass membrane protein</topology>
    </subcellularLocation>
</comment>
<feature type="transmembrane region" description="Helical" evidence="6">
    <location>
        <begin position="378"/>
        <end position="395"/>
    </location>
</feature>
<keyword evidence="3 6" id="KW-0812">Transmembrane</keyword>
<accession>A0ABX9A041</accession>
<dbReference type="Pfam" id="PF13520">
    <property type="entry name" value="AA_permease_2"/>
    <property type="match status" value="1"/>
</dbReference>
<feature type="transmembrane region" description="Helical" evidence="6">
    <location>
        <begin position="353"/>
        <end position="372"/>
    </location>
</feature>
<evidence type="ECO:0000256" key="4">
    <source>
        <dbReference type="ARBA" id="ARBA00022989"/>
    </source>
</evidence>
<evidence type="ECO:0000256" key="2">
    <source>
        <dbReference type="ARBA" id="ARBA00022475"/>
    </source>
</evidence>
<dbReference type="PIRSF" id="PIRSF006060">
    <property type="entry name" value="AA_transporter"/>
    <property type="match status" value="1"/>
</dbReference>
<dbReference type="PANTHER" id="PTHR42770">
    <property type="entry name" value="AMINO ACID TRANSPORTER-RELATED"/>
    <property type="match status" value="1"/>
</dbReference>
<gene>
    <name evidence="7" type="ORF">K3162_04015</name>
</gene>
<feature type="transmembrane region" description="Helical" evidence="6">
    <location>
        <begin position="105"/>
        <end position="123"/>
    </location>
</feature>
<feature type="transmembrane region" description="Helical" evidence="6">
    <location>
        <begin position="240"/>
        <end position="273"/>
    </location>
</feature>
<keyword evidence="5 6" id="KW-0472">Membrane</keyword>
<dbReference type="EMBL" id="CP081296">
    <property type="protein sequence ID" value="QZD93202.1"/>
    <property type="molecule type" value="Genomic_DNA"/>
</dbReference>